<evidence type="ECO:0000256" key="3">
    <source>
        <dbReference type="ARBA" id="ARBA00022692"/>
    </source>
</evidence>
<reference evidence="7 8" key="1">
    <citation type="journal article" date="2019" name="Microbiol. Resour. Announc.">
        <title>Complete Genome Sequences of Three Mycoplasma anserisalpingitis (Mycoplasma sp. 1220) Strains.</title>
        <authorList>
            <person name="Grozner D."/>
            <person name="Forro B."/>
            <person name="Kovacs A.B."/>
            <person name="Marton S."/>
            <person name="Banyai K."/>
            <person name="Kreizinger Z."/>
            <person name="Sulyok K.M."/>
            <person name="Gyuranecz M."/>
        </authorList>
    </citation>
    <scope>NUCLEOTIDE SEQUENCE [LARGE SCALE GENOMIC DNA]</scope>
    <source>
        <strain evidence="7 8">ATCC:BAA-2147</strain>
    </source>
</reference>
<dbReference type="OrthoDB" id="387512at2"/>
<evidence type="ECO:0000313" key="8">
    <source>
        <dbReference type="Proteomes" id="UP000318927"/>
    </source>
</evidence>
<feature type="domain" description="DUF2179" evidence="6">
    <location>
        <begin position="348"/>
        <end position="398"/>
    </location>
</feature>
<keyword evidence="4" id="KW-1133">Transmembrane helix</keyword>
<name>A0A5B8JA36_9MOLU</name>
<evidence type="ECO:0000256" key="4">
    <source>
        <dbReference type="ARBA" id="ARBA00022989"/>
    </source>
</evidence>
<dbReference type="InterPro" id="IPR019264">
    <property type="entry name" value="DUF2179"/>
</dbReference>
<keyword evidence="2" id="KW-1003">Cell membrane</keyword>
<keyword evidence="5" id="KW-0472">Membrane</keyword>
<dbReference type="PANTHER" id="PTHR33545">
    <property type="entry name" value="UPF0750 MEMBRANE PROTEIN YITT-RELATED"/>
    <property type="match status" value="1"/>
</dbReference>
<proteinExistence type="predicted"/>
<dbReference type="Pfam" id="PF02588">
    <property type="entry name" value="YitT_membrane"/>
    <property type="match status" value="1"/>
</dbReference>
<protein>
    <submittedName>
        <fullName evidence="7">YitT family protein</fullName>
    </submittedName>
</protein>
<evidence type="ECO:0000259" key="6">
    <source>
        <dbReference type="Pfam" id="PF10035"/>
    </source>
</evidence>
<keyword evidence="3" id="KW-0812">Transmembrane</keyword>
<dbReference type="Pfam" id="PF10035">
    <property type="entry name" value="DUF2179"/>
    <property type="match status" value="1"/>
</dbReference>
<dbReference type="RefSeq" id="WP_146367734.1">
    <property type="nucleotide sequence ID" value="NZ_CP041664.1"/>
</dbReference>
<dbReference type="GO" id="GO:0005886">
    <property type="term" value="C:plasma membrane"/>
    <property type="evidence" value="ECO:0007669"/>
    <property type="project" value="UniProtKB-SubCell"/>
</dbReference>
<dbReference type="InterPro" id="IPR051461">
    <property type="entry name" value="UPF0750_membrane"/>
</dbReference>
<evidence type="ECO:0000256" key="5">
    <source>
        <dbReference type="ARBA" id="ARBA00023136"/>
    </source>
</evidence>
<dbReference type="AlphaFoldDB" id="A0A5B8JA36"/>
<gene>
    <name evidence="7" type="ORF">FRW55_00070</name>
</gene>
<evidence type="ECO:0000256" key="2">
    <source>
        <dbReference type="ARBA" id="ARBA00022475"/>
    </source>
</evidence>
<comment type="subcellular location">
    <subcellularLocation>
        <location evidence="1">Cell membrane</location>
        <topology evidence="1">Multi-pass membrane protein</topology>
    </subcellularLocation>
</comment>
<dbReference type="PANTHER" id="PTHR33545:SF5">
    <property type="entry name" value="UPF0750 MEMBRANE PROTEIN YITT"/>
    <property type="match status" value="1"/>
</dbReference>
<dbReference type="Proteomes" id="UP000318927">
    <property type="component" value="Chromosome"/>
</dbReference>
<keyword evidence="8" id="KW-1185">Reference proteome</keyword>
<accession>A0A5B8JA36</accession>
<sequence length="406" mass="46187">MKKDNENLNNKSKKETTQEVKIKKKNAYQRVKVKSSVLYFSQLYNNKSNFKQILLIIFIGILYGACLVFLVQNTGLYELGLSAIGQSIGRLSQFLLRYNGYSQEVAYFWYNLIFWVLYFILNIPLLLLSYKYLSKRFFYFTILFLFVQTLVGLIIGFIPNVEDVFIFANLNKGSPAGFTEYTIYMTLWNSSSDATKQVSIILYGLAWGTLNGVFTGALFILESCSGGFDILGTMIAKKKHKDLGQVLTILNVISLIFANLIGNFIPAIIALNTEKIDTTQVQENTLALDVLFSPNFLAGLGMMAIFQVAINLIFPRYKTVQVQIFAKEYEQLLNAIHENSSSRFSFSVSKVIGSYSKQEQFMIFTNCMYIDAADLISLIRQYDKNILITVIDIKKTDGYIYVNTSL</sequence>
<dbReference type="EMBL" id="CP042295">
    <property type="protein sequence ID" value="QDY86574.1"/>
    <property type="molecule type" value="Genomic_DNA"/>
</dbReference>
<organism evidence="7 8">
    <name type="scientific">Mycoplasma anserisalpingitidis</name>
    <dbReference type="NCBI Taxonomy" id="519450"/>
    <lineage>
        <taxon>Bacteria</taxon>
        <taxon>Bacillati</taxon>
        <taxon>Mycoplasmatota</taxon>
        <taxon>Mollicutes</taxon>
        <taxon>Mycoplasmataceae</taxon>
        <taxon>Mycoplasma</taxon>
    </lineage>
</organism>
<evidence type="ECO:0000256" key="1">
    <source>
        <dbReference type="ARBA" id="ARBA00004651"/>
    </source>
</evidence>
<dbReference type="InterPro" id="IPR003740">
    <property type="entry name" value="YitT"/>
</dbReference>
<dbReference type="KEGG" id="mans:FRW55_00070"/>
<evidence type="ECO:0000313" key="7">
    <source>
        <dbReference type="EMBL" id="QDY86574.1"/>
    </source>
</evidence>